<evidence type="ECO:0008006" key="4">
    <source>
        <dbReference type="Google" id="ProtNLM"/>
    </source>
</evidence>
<comment type="caution">
    <text evidence="2">The sequence shown here is derived from an EMBL/GenBank/DDBJ whole genome shotgun (WGS) entry which is preliminary data.</text>
</comment>
<feature type="compositionally biased region" description="Pro residues" evidence="1">
    <location>
        <begin position="646"/>
        <end position="655"/>
    </location>
</feature>
<dbReference type="Proteomes" id="UP001174936">
    <property type="component" value="Unassembled WGS sequence"/>
</dbReference>
<accession>A0AA39Y6W1</accession>
<dbReference type="EMBL" id="JAULSV010000004">
    <property type="protein sequence ID" value="KAK0645600.1"/>
    <property type="molecule type" value="Genomic_DNA"/>
</dbReference>
<dbReference type="AlphaFoldDB" id="A0AA39Y6W1"/>
<proteinExistence type="predicted"/>
<keyword evidence="3" id="KW-1185">Reference proteome</keyword>
<feature type="region of interest" description="Disordered" evidence="1">
    <location>
        <begin position="705"/>
        <end position="773"/>
    </location>
</feature>
<evidence type="ECO:0000313" key="2">
    <source>
        <dbReference type="EMBL" id="KAK0645600.1"/>
    </source>
</evidence>
<feature type="region of interest" description="Disordered" evidence="1">
    <location>
        <begin position="18"/>
        <end position="39"/>
    </location>
</feature>
<gene>
    <name evidence="2" type="ORF">B0T16DRAFT_428685</name>
</gene>
<feature type="compositionally biased region" description="Low complexity" evidence="1">
    <location>
        <begin position="731"/>
        <end position="744"/>
    </location>
</feature>
<protein>
    <recommendedName>
        <fullName evidence="4">PH domain-containing protein</fullName>
    </recommendedName>
</protein>
<feature type="compositionally biased region" description="Pro residues" evidence="1">
    <location>
        <begin position="747"/>
        <end position="762"/>
    </location>
</feature>
<feature type="region of interest" description="Disordered" evidence="1">
    <location>
        <begin position="67"/>
        <end position="91"/>
    </location>
</feature>
<name>A0AA39Y6W1_9PEZI</name>
<feature type="compositionally biased region" description="Polar residues" evidence="1">
    <location>
        <begin position="140"/>
        <end position="153"/>
    </location>
</feature>
<organism evidence="2 3">
    <name type="scientific">Cercophora newfieldiana</name>
    <dbReference type="NCBI Taxonomy" id="92897"/>
    <lineage>
        <taxon>Eukaryota</taxon>
        <taxon>Fungi</taxon>
        <taxon>Dikarya</taxon>
        <taxon>Ascomycota</taxon>
        <taxon>Pezizomycotina</taxon>
        <taxon>Sordariomycetes</taxon>
        <taxon>Sordariomycetidae</taxon>
        <taxon>Sordariales</taxon>
        <taxon>Lasiosphaeriaceae</taxon>
        <taxon>Cercophora</taxon>
    </lineage>
</organism>
<evidence type="ECO:0000313" key="3">
    <source>
        <dbReference type="Proteomes" id="UP001174936"/>
    </source>
</evidence>
<feature type="region of interest" description="Disordered" evidence="1">
    <location>
        <begin position="137"/>
        <end position="156"/>
    </location>
</feature>
<feature type="region of interest" description="Disordered" evidence="1">
    <location>
        <begin position="573"/>
        <end position="660"/>
    </location>
</feature>
<reference evidence="2" key="1">
    <citation type="submission" date="2023-06" db="EMBL/GenBank/DDBJ databases">
        <title>Genome-scale phylogeny and comparative genomics of the fungal order Sordariales.</title>
        <authorList>
            <consortium name="Lawrence Berkeley National Laboratory"/>
            <person name="Hensen N."/>
            <person name="Bonometti L."/>
            <person name="Westerberg I."/>
            <person name="Brannstrom I.O."/>
            <person name="Guillou S."/>
            <person name="Cros-Aarteil S."/>
            <person name="Calhoun S."/>
            <person name="Haridas S."/>
            <person name="Kuo A."/>
            <person name="Mondo S."/>
            <person name="Pangilinan J."/>
            <person name="Riley R."/>
            <person name="Labutti K."/>
            <person name="Andreopoulos B."/>
            <person name="Lipzen A."/>
            <person name="Chen C."/>
            <person name="Yanf M."/>
            <person name="Daum C."/>
            <person name="Ng V."/>
            <person name="Clum A."/>
            <person name="Steindorff A."/>
            <person name="Ohm R."/>
            <person name="Martin F."/>
            <person name="Silar P."/>
            <person name="Natvig D."/>
            <person name="Lalanne C."/>
            <person name="Gautier V."/>
            <person name="Ament-Velasquez S.L."/>
            <person name="Kruys A."/>
            <person name="Hutchinson M.I."/>
            <person name="Powell A.J."/>
            <person name="Barry K."/>
            <person name="Miller A.N."/>
            <person name="Grigoriev I.V."/>
            <person name="Debuchy R."/>
            <person name="Gladieux P."/>
            <person name="Thoren M.H."/>
            <person name="Johannesson H."/>
        </authorList>
    </citation>
    <scope>NUCLEOTIDE SEQUENCE</scope>
    <source>
        <strain evidence="2">SMH2532-1</strain>
    </source>
</reference>
<sequence>MPDTSQVPPGATLEFLNSHASQSRRARPPHLDPEAGYVERVPLRPEADSKLRRRESRLGLRNIFGWNKATPSDKAPGSPITASRPAMDGASRPGGIRASIAELNWPYGLSNGGAQRSEITLPSLSIPMAQALKHKKSASMVRSQAPPTNTKGTLATWEPPPLFKAYPQAIKHSHLPACTASAEAILRLHKSGFAQSSMALDMFEDSGAEKHDKAKKKHRRNASNSSLKLEWTTKVLVLVTSGYLLQYTGSGSFDRLPEKILHLGKDSAAFASDVIPGRHWVLQVCSVAEPDRTTTPSSSSSLFSRLPFRAQERKQASNLLMVFEGAEEMDSWITTLRREIEALGGRKYLSETGKPKVDDIEVQLRSQTSQRTLVVRDPDRFSRVMSPEMQWDTMMAADPPDIHLDAADADIRDQSFDDTSTASGISHDGRQLDGLRDSTNRLSFISSGQRTVITSAGSSPACSPIRDSFATADDGYVPDIYLQEEPPRPRARPNAAAINDRRQSMQTMNHLFEMRVSSAQVLRPHSTAACPSTWQLDTDNSVQPLVHTIPNFSVPQGMGKRYSVGRPIPAEHFQSSATFPSRVSSRRPPPTALAINGRPLSLVEDQPSPLSPPLSEDGVFSSGPDTPSMFPPWSGESNERRDNNLPRPPPLPLSPAPQDIIRPKSSLDFYSRAQSPTTMLMNEALRTRRLSLYAQDVEKPVFDHREYPLRSRTPSLKPVPRSSQHLRVDSLSKSLLQRRSLSQLAEGPPPGPPPTRALPPIPRKLSGPHGKMI</sequence>
<evidence type="ECO:0000256" key="1">
    <source>
        <dbReference type="SAM" id="MobiDB-lite"/>
    </source>
</evidence>